<keyword evidence="3 8" id="KW-0436">Ligase</keyword>
<dbReference type="AlphaFoldDB" id="A0A075LGQ3"/>
<organism evidence="10 12">
    <name type="scientific">Terribacillus saccharophilus</name>
    <dbReference type="NCBI Taxonomy" id="361277"/>
    <lineage>
        <taxon>Bacteria</taxon>
        <taxon>Bacillati</taxon>
        <taxon>Bacillota</taxon>
        <taxon>Bacilli</taxon>
        <taxon>Bacillales</taxon>
        <taxon>Bacillaceae</taxon>
        <taxon>Terribacillus</taxon>
    </lineage>
</organism>
<dbReference type="InterPro" id="IPR035686">
    <property type="entry name" value="CPSase_GATase1"/>
</dbReference>
<feature type="binding site" evidence="8">
    <location>
        <position position="291"/>
    </location>
    <ligand>
        <name>L-glutamine</name>
        <dbReference type="ChEBI" id="CHEBI:58359"/>
    </ligand>
</feature>
<comment type="catalytic activity">
    <reaction evidence="8">
        <text>L-glutamine + H2O = L-glutamate + NH4(+)</text>
        <dbReference type="Rhea" id="RHEA:15889"/>
        <dbReference type="ChEBI" id="CHEBI:15377"/>
        <dbReference type="ChEBI" id="CHEBI:28938"/>
        <dbReference type="ChEBI" id="CHEBI:29985"/>
        <dbReference type="ChEBI" id="CHEBI:58359"/>
    </reaction>
</comment>
<evidence type="ECO:0000256" key="8">
    <source>
        <dbReference type="HAMAP-Rule" id="MF_01209"/>
    </source>
</evidence>
<evidence type="ECO:0000256" key="5">
    <source>
        <dbReference type="ARBA" id="ARBA00022840"/>
    </source>
</evidence>
<comment type="subunit">
    <text evidence="8">Composed of two chains; the small (or glutamine) chain promotes the hydrolysis of glutamine to ammonia, which is used by the large (or ammonia) chain to synthesize carbamoyl phosphate. Tetramer of heterodimers (alpha,beta)4.</text>
</comment>
<name>A0A075LGQ3_9BACI</name>
<dbReference type="GO" id="GO:0006207">
    <property type="term" value="P:'de novo' pyrimidine nucleobase biosynthetic process"/>
    <property type="evidence" value="ECO:0007669"/>
    <property type="project" value="InterPro"/>
</dbReference>
<dbReference type="PROSITE" id="PS51273">
    <property type="entry name" value="GATASE_TYPE_1"/>
    <property type="match status" value="1"/>
</dbReference>
<dbReference type="PRINTS" id="PR00099">
    <property type="entry name" value="CPSGATASE"/>
</dbReference>
<evidence type="ECO:0000256" key="4">
    <source>
        <dbReference type="ARBA" id="ARBA00022741"/>
    </source>
</evidence>
<comment type="pathway">
    <text evidence="1 8">Amino-acid biosynthesis; L-arginine biosynthesis; carbamoyl phosphate from bicarbonate: step 1/1.</text>
</comment>
<dbReference type="KEGG" id="tap:GZ22_01540"/>
<evidence type="ECO:0000313" key="10">
    <source>
        <dbReference type="EMBL" id="AIF65471.1"/>
    </source>
</evidence>
<feature type="binding site" evidence="8">
    <location>
        <position position="290"/>
    </location>
    <ligand>
        <name>L-glutamine</name>
        <dbReference type="ChEBI" id="CHEBI:58359"/>
    </ligand>
</feature>
<dbReference type="GO" id="GO:0004088">
    <property type="term" value="F:carbamoyl-phosphate synthase (glutamine-hydrolyzing) activity"/>
    <property type="evidence" value="ECO:0007669"/>
    <property type="project" value="UniProtKB-UniRule"/>
</dbReference>
<dbReference type="InterPro" id="IPR036480">
    <property type="entry name" value="CarbP_synth_ssu_N_sf"/>
</dbReference>
<dbReference type="SMART" id="SM01097">
    <property type="entry name" value="CPSase_sm_chain"/>
    <property type="match status" value="1"/>
</dbReference>
<protein>
    <recommendedName>
        <fullName evidence="8">Carbamoyl phosphate synthase small chain</fullName>
        <ecNumber evidence="8">6.3.5.5</ecNumber>
    </recommendedName>
    <alternativeName>
        <fullName evidence="8">Carbamoyl phosphate synthetase glutamine chain</fullName>
    </alternativeName>
</protein>
<evidence type="ECO:0000313" key="12">
    <source>
        <dbReference type="Proteomes" id="UP000027980"/>
    </source>
</evidence>
<comment type="similarity">
    <text evidence="2 8">Belongs to the CarA family.</text>
</comment>
<dbReference type="EMBL" id="FOCD01000003">
    <property type="protein sequence ID" value="SEN70152.1"/>
    <property type="molecule type" value="Genomic_DNA"/>
</dbReference>
<evidence type="ECO:0000256" key="7">
    <source>
        <dbReference type="ARBA" id="ARBA00048816"/>
    </source>
</evidence>
<dbReference type="GO" id="GO:0006526">
    <property type="term" value="P:L-arginine biosynthetic process"/>
    <property type="evidence" value="ECO:0007669"/>
    <property type="project" value="UniProtKB-UniRule"/>
</dbReference>
<keyword evidence="5 8" id="KW-0067">ATP-binding</keyword>
<feature type="active site" evidence="8">
    <location>
        <position position="331"/>
    </location>
</feature>
<evidence type="ECO:0000313" key="13">
    <source>
        <dbReference type="Proteomes" id="UP000199735"/>
    </source>
</evidence>
<feature type="binding site" evidence="8">
    <location>
        <position position="247"/>
    </location>
    <ligand>
        <name>L-glutamine</name>
        <dbReference type="ChEBI" id="CHEBI:58359"/>
    </ligand>
</feature>
<evidence type="ECO:0000313" key="11">
    <source>
        <dbReference type="EMBL" id="SEN70152.1"/>
    </source>
</evidence>
<dbReference type="RefSeq" id="WP_038558029.1">
    <property type="nucleotide sequence ID" value="NZ_CP008876.1"/>
</dbReference>
<evidence type="ECO:0000256" key="6">
    <source>
        <dbReference type="ARBA" id="ARBA00022962"/>
    </source>
</evidence>
<feature type="domain" description="Carbamoyl-phosphate synthase small subunit N-terminal" evidence="9">
    <location>
        <begin position="4"/>
        <end position="134"/>
    </location>
</feature>
<dbReference type="NCBIfam" id="TIGR01368">
    <property type="entry name" value="CPSaseIIsmall"/>
    <property type="match status" value="1"/>
</dbReference>
<dbReference type="SUPFAM" id="SSF52021">
    <property type="entry name" value="Carbamoyl phosphate synthetase, small subunit N-terminal domain"/>
    <property type="match status" value="1"/>
</dbReference>
<dbReference type="CDD" id="cd01744">
    <property type="entry name" value="GATase1_CPSase"/>
    <property type="match status" value="1"/>
</dbReference>
<gene>
    <name evidence="8" type="primary">carA</name>
    <name evidence="10" type="ORF">GZ22_01540</name>
    <name evidence="11" type="ORF">SAMN04489762_2608</name>
</gene>
<dbReference type="SUPFAM" id="SSF52317">
    <property type="entry name" value="Class I glutamine amidotransferase-like"/>
    <property type="match status" value="1"/>
</dbReference>
<feature type="region of interest" description="CPSase" evidence="8">
    <location>
        <begin position="1"/>
        <end position="171"/>
    </location>
</feature>
<comment type="catalytic activity">
    <reaction evidence="7 8">
        <text>hydrogencarbonate + L-glutamine + 2 ATP + H2O = carbamoyl phosphate + L-glutamate + 2 ADP + phosphate + 2 H(+)</text>
        <dbReference type="Rhea" id="RHEA:18633"/>
        <dbReference type="ChEBI" id="CHEBI:15377"/>
        <dbReference type="ChEBI" id="CHEBI:15378"/>
        <dbReference type="ChEBI" id="CHEBI:17544"/>
        <dbReference type="ChEBI" id="CHEBI:29985"/>
        <dbReference type="ChEBI" id="CHEBI:30616"/>
        <dbReference type="ChEBI" id="CHEBI:43474"/>
        <dbReference type="ChEBI" id="CHEBI:58228"/>
        <dbReference type="ChEBI" id="CHEBI:58359"/>
        <dbReference type="ChEBI" id="CHEBI:456216"/>
        <dbReference type="EC" id="6.3.5.5"/>
    </reaction>
</comment>
<dbReference type="Proteomes" id="UP000199735">
    <property type="component" value="Unassembled WGS sequence"/>
</dbReference>
<reference evidence="11 13" key="2">
    <citation type="submission" date="2016-10" db="EMBL/GenBank/DDBJ databases">
        <authorList>
            <person name="Varghese N."/>
            <person name="Submissions S."/>
        </authorList>
    </citation>
    <scope>NUCLEOTIDE SEQUENCE [LARGE SCALE GENOMIC DNA]</scope>
    <source>
        <strain evidence="11 13">DSM 21619</strain>
    </source>
</reference>
<accession>A0AAX2EHE8</accession>
<dbReference type="UniPathway" id="UPA00070">
    <property type="reaction ID" value="UER00115"/>
</dbReference>
<dbReference type="Pfam" id="PF00117">
    <property type="entry name" value="GATase"/>
    <property type="match status" value="1"/>
</dbReference>
<dbReference type="NCBIfam" id="NF009475">
    <property type="entry name" value="PRK12838.1"/>
    <property type="match status" value="1"/>
</dbReference>
<dbReference type="GO" id="GO:0005524">
    <property type="term" value="F:ATP binding"/>
    <property type="evidence" value="ECO:0007669"/>
    <property type="project" value="UniProtKB-UniRule"/>
</dbReference>
<dbReference type="InterPro" id="IPR002474">
    <property type="entry name" value="CarbamoylP_synth_ssu_N"/>
</dbReference>
<dbReference type="PANTHER" id="PTHR43418:SF7">
    <property type="entry name" value="CARBAMOYL-PHOSPHATE SYNTHASE SMALL CHAIN"/>
    <property type="match status" value="1"/>
</dbReference>
<dbReference type="PRINTS" id="PR00096">
    <property type="entry name" value="GATASE"/>
</dbReference>
<evidence type="ECO:0000256" key="2">
    <source>
        <dbReference type="ARBA" id="ARBA00007800"/>
    </source>
</evidence>
<reference evidence="10 12" key="1">
    <citation type="submission" date="2014-07" db="EMBL/GenBank/DDBJ databases">
        <title>Complete genome sequence of a moderately halophilic bacterium Terribacillus aidingensis MP602, isolated from Cryptomeria fortunei in Tianmu mountain in China.</title>
        <authorList>
            <person name="Wang Y."/>
            <person name="Lu P."/>
            <person name="Zhang L."/>
        </authorList>
    </citation>
    <scope>NUCLEOTIDE SEQUENCE [LARGE SCALE GENOMIC DNA]</scope>
    <source>
        <strain evidence="10 12">MP602</strain>
    </source>
</reference>
<dbReference type="GO" id="GO:0006541">
    <property type="term" value="P:glutamine metabolic process"/>
    <property type="evidence" value="ECO:0007669"/>
    <property type="project" value="InterPro"/>
</dbReference>
<dbReference type="Pfam" id="PF00988">
    <property type="entry name" value="CPSase_sm_chain"/>
    <property type="match status" value="1"/>
</dbReference>
<comment type="pathway">
    <text evidence="8">Pyrimidine metabolism; UMP biosynthesis via de novo pathway; (S)-dihydroorotate from bicarbonate: step 1/3.</text>
</comment>
<feature type="binding site" evidence="8">
    <location>
        <position position="250"/>
    </location>
    <ligand>
        <name>L-glutamine</name>
        <dbReference type="ChEBI" id="CHEBI:58359"/>
    </ligand>
</feature>
<evidence type="ECO:0000256" key="3">
    <source>
        <dbReference type="ARBA" id="ARBA00022598"/>
    </source>
</evidence>
<dbReference type="OrthoDB" id="9804328at2"/>
<proteinExistence type="inferred from homology"/>
<dbReference type="PRINTS" id="PR00097">
    <property type="entry name" value="ANTSNTHASEII"/>
</dbReference>
<dbReference type="Proteomes" id="UP000027980">
    <property type="component" value="Chromosome"/>
</dbReference>
<keyword evidence="6 8" id="KW-0315">Glutamine amidotransferase</keyword>
<accession>A0A075LGQ3</accession>
<feature type="active site" evidence="8">
    <location>
        <position position="333"/>
    </location>
</feature>
<keyword evidence="4 8" id="KW-0547">Nucleotide-binding</keyword>
<dbReference type="EMBL" id="CP008876">
    <property type="protein sequence ID" value="AIF65471.1"/>
    <property type="molecule type" value="Genomic_DNA"/>
</dbReference>
<keyword evidence="8" id="KW-0055">Arginine biosynthesis</keyword>
<dbReference type="HOGENOM" id="CLU_035901_2_1_9"/>
<dbReference type="Gene3D" id="3.40.50.880">
    <property type="match status" value="1"/>
</dbReference>
<evidence type="ECO:0000256" key="1">
    <source>
        <dbReference type="ARBA" id="ARBA00005077"/>
    </source>
</evidence>
<dbReference type="EC" id="6.3.5.5" evidence="8"/>
<dbReference type="PANTHER" id="PTHR43418">
    <property type="entry name" value="MULTIFUNCTIONAL TRYPTOPHAN BIOSYNTHESIS PROTEIN-RELATED"/>
    <property type="match status" value="1"/>
</dbReference>
<keyword evidence="8" id="KW-0665">Pyrimidine biosynthesis</keyword>
<dbReference type="InterPro" id="IPR050472">
    <property type="entry name" value="Anth_synth/Amidotransfase"/>
</dbReference>
<keyword evidence="8" id="KW-0028">Amino-acid biosynthesis</keyword>
<dbReference type="InterPro" id="IPR017926">
    <property type="entry name" value="GATASE"/>
</dbReference>
<dbReference type="HAMAP" id="MF_01209">
    <property type="entry name" value="CPSase_S_chain"/>
    <property type="match status" value="1"/>
</dbReference>
<comment type="function">
    <text evidence="8">Small subunit of the glutamine-dependent carbamoyl phosphate synthetase (CPSase). CPSase catalyzes the formation of carbamoyl phosphate from the ammonia moiety of glutamine, carbonate, and phosphate donated by ATP, constituting the first step of 2 biosynthetic pathways, one leading to arginine and/or urea and the other to pyrimidine nucleotides. The small subunit (glutamine amidotransferase) binds and cleaves glutamine to supply the large subunit with the substrate ammonia.</text>
</comment>
<dbReference type="InterPro" id="IPR006274">
    <property type="entry name" value="CarbamoylP_synth_ssu"/>
</dbReference>
<feature type="active site" description="Nucleophile" evidence="8">
    <location>
        <position position="246"/>
    </location>
</feature>
<evidence type="ECO:0000259" key="9">
    <source>
        <dbReference type="SMART" id="SM01097"/>
    </source>
</evidence>
<sequence length="361" mass="39806">MEETKGYLMLSTGDILEGVWLGKTTESDGEMVFNTAMTGYQEVMTDPSYAGQIVTMTYPLIGNYGFNTHDKESHTPSIHGLVISTPCETPAHYQATQTLQDIANEHNFPILAQVDTRKLTKIIRKHGDVYGKMTKTPGAVPEKAKVSEKIVESVSVKKVQFHPAEGQSVAHVAIIDYGYKHSIRDMLLENKCDVTVFPFDTTLEELKEAKVDGVLLSNGPGDPKSLHYLAGEIKRIAEYYPTLGICLGHQLLALAFGGNTMRLPYGHRGSNHPVQHLPSGKVSITSQNHGYVVDEASISQSRWNILYSNVNDGSVEGLQHCSKPIMSVQFHPEAHPGPSDTYDVFEQFLNSVRNRGVTAYA</sequence>
<dbReference type="UniPathway" id="UPA00068">
    <property type="reaction ID" value="UER00171"/>
</dbReference>
<feature type="binding site" evidence="8">
    <location>
        <position position="219"/>
    </location>
    <ligand>
        <name>L-glutamine</name>
        <dbReference type="ChEBI" id="CHEBI:58359"/>
    </ligand>
</feature>
<feature type="binding site" evidence="8">
    <location>
        <position position="221"/>
    </location>
    <ligand>
        <name>L-glutamine</name>
        <dbReference type="ChEBI" id="CHEBI:58359"/>
    </ligand>
</feature>
<feature type="binding site" evidence="8">
    <location>
        <position position="48"/>
    </location>
    <ligand>
        <name>L-glutamine</name>
        <dbReference type="ChEBI" id="CHEBI:58359"/>
    </ligand>
</feature>
<dbReference type="GO" id="GO:0044205">
    <property type="term" value="P:'de novo' UMP biosynthetic process"/>
    <property type="evidence" value="ECO:0007669"/>
    <property type="project" value="UniProtKB-UniRule"/>
</dbReference>
<dbReference type="Gene3D" id="3.50.30.20">
    <property type="entry name" value="Carbamoyl-phosphate synthase small subunit, N-terminal domain"/>
    <property type="match status" value="1"/>
</dbReference>
<feature type="binding site" evidence="8">
    <location>
        <position position="288"/>
    </location>
    <ligand>
        <name>L-glutamine</name>
        <dbReference type="ChEBI" id="CHEBI:58359"/>
    </ligand>
</feature>
<dbReference type="InterPro" id="IPR029062">
    <property type="entry name" value="Class_I_gatase-like"/>
</dbReference>
<dbReference type="GeneID" id="34222385"/>